<evidence type="ECO:0000313" key="1">
    <source>
        <dbReference type="EMBL" id="CAG8813436.1"/>
    </source>
</evidence>
<accession>A0ACA9RVI0</accession>
<dbReference type="EMBL" id="CAJVQC010074939">
    <property type="protein sequence ID" value="CAG8813436.1"/>
    <property type="molecule type" value="Genomic_DNA"/>
</dbReference>
<comment type="caution">
    <text evidence="1">The sequence shown here is derived from an EMBL/GenBank/DDBJ whole genome shotgun (WGS) entry which is preliminary data.</text>
</comment>
<protein>
    <submittedName>
        <fullName evidence="1">20344_t:CDS:1</fullName>
    </submittedName>
</protein>
<name>A0ACA9RVI0_9GLOM</name>
<keyword evidence="2" id="KW-1185">Reference proteome</keyword>
<organism evidence="1 2">
    <name type="scientific">Racocetra persica</name>
    <dbReference type="NCBI Taxonomy" id="160502"/>
    <lineage>
        <taxon>Eukaryota</taxon>
        <taxon>Fungi</taxon>
        <taxon>Fungi incertae sedis</taxon>
        <taxon>Mucoromycota</taxon>
        <taxon>Glomeromycotina</taxon>
        <taxon>Glomeromycetes</taxon>
        <taxon>Diversisporales</taxon>
        <taxon>Gigasporaceae</taxon>
        <taxon>Racocetra</taxon>
    </lineage>
</organism>
<sequence>ERAGMSPSDVTKFIQNIRRAFRELETLPIPSIAVIDGAAVGGGFELALCCDLRVAGENAKLALPETRLAIIPGAGGTQRLARVIGIAKAKELIYTGRILGPQEALNLGPIALRMAKLAIDRGNQLDLDSALEFENACYEQVIPTEDRIEGLKAFKDKRPP</sequence>
<evidence type="ECO:0000313" key="2">
    <source>
        <dbReference type="Proteomes" id="UP000789920"/>
    </source>
</evidence>
<feature type="non-terminal residue" evidence="1">
    <location>
        <position position="160"/>
    </location>
</feature>
<proteinExistence type="predicted"/>
<reference evidence="1" key="1">
    <citation type="submission" date="2021-06" db="EMBL/GenBank/DDBJ databases">
        <authorList>
            <person name="Kallberg Y."/>
            <person name="Tangrot J."/>
            <person name="Rosling A."/>
        </authorList>
    </citation>
    <scope>NUCLEOTIDE SEQUENCE</scope>
    <source>
        <strain evidence="1">MA461A</strain>
    </source>
</reference>
<feature type="non-terminal residue" evidence="1">
    <location>
        <position position="1"/>
    </location>
</feature>
<gene>
    <name evidence="1" type="ORF">RPERSI_LOCUS23766</name>
</gene>
<dbReference type="Proteomes" id="UP000789920">
    <property type="component" value="Unassembled WGS sequence"/>
</dbReference>